<gene>
    <name evidence="1" type="ORF">AGOR_G00102640</name>
</gene>
<dbReference type="InterPro" id="IPR027417">
    <property type="entry name" value="P-loop_NTPase"/>
</dbReference>
<proteinExistence type="predicted"/>
<dbReference type="Proteomes" id="UP000829720">
    <property type="component" value="Unassembled WGS sequence"/>
</dbReference>
<dbReference type="InterPro" id="IPR053082">
    <property type="entry name" value="Nuclear_GTPase_SLIP-GC"/>
</dbReference>
<sequence length="440" mass="51360">MRKKTADDDNMEKKAEEKIKAIYGIEGLRKSYSELVGCKHFPEVPKTCMKTLVFDTAKELSQNIGCYIRSDKKSEQQFWPLVKRVTIYLPNSPALLEGIVLVDLPGAGDANKHRDEMWKECLSLCSSVWIVNDINRVLSEKEYETLEKQACVRFRNDIAKDEINSIFKEKAKKLLAGDEGNSDDFFDVYTKGAMTAQKDCLENARKNVLEPTWKDNRGHHRTLKALCRKDGFFRSSNGNTIDLNHALSEPMYKNMNDTFLRTFGSGGSRSSIKGKLESFQENFITDELLKSYRKEEKRYLRLVYIRTEQRKLWKHLEKYLIEKKKLIYNAISDSIRDTIKPTYQECTEIHGKCAFIEIQKKLKDQIELSKNDMFRKAMEKMLKEFSRLQKHLVHEIETQMRTSLRVALHQIPDDLTDLPDVSEEIEMMQRCCDSLELRVF</sequence>
<protein>
    <submittedName>
        <fullName evidence="1">Uncharacterized protein</fullName>
    </submittedName>
</protein>
<accession>A0A8T3DGW7</accession>
<comment type="caution">
    <text evidence="1">The sequence shown here is derived from an EMBL/GenBank/DDBJ whole genome shotgun (WGS) entry which is preliminary data.</text>
</comment>
<keyword evidence="2" id="KW-1185">Reference proteome</keyword>
<evidence type="ECO:0000313" key="1">
    <source>
        <dbReference type="EMBL" id="KAI1895084.1"/>
    </source>
</evidence>
<reference evidence="1" key="1">
    <citation type="submission" date="2021-01" db="EMBL/GenBank/DDBJ databases">
        <authorList>
            <person name="Zahm M."/>
            <person name="Roques C."/>
            <person name="Cabau C."/>
            <person name="Klopp C."/>
            <person name="Donnadieu C."/>
            <person name="Jouanno E."/>
            <person name="Lampietro C."/>
            <person name="Louis A."/>
            <person name="Herpin A."/>
            <person name="Echchiki A."/>
            <person name="Berthelot C."/>
            <person name="Parey E."/>
            <person name="Roest-Crollius H."/>
            <person name="Braasch I."/>
            <person name="Postlethwait J."/>
            <person name="Bobe J."/>
            <person name="Montfort J."/>
            <person name="Bouchez O."/>
            <person name="Begum T."/>
            <person name="Mejri S."/>
            <person name="Adams A."/>
            <person name="Chen W.-J."/>
            <person name="Guiguen Y."/>
        </authorList>
    </citation>
    <scope>NUCLEOTIDE SEQUENCE</scope>
    <source>
        <tissue evidence="1">Blood</tissue>
    </source>
</reference>
<dbReference type="GO" id="GO:0003924">
    <property type="term" value="F:GTPase activity"/>
    <property type="evidence" value="ECO:0007669"/>
    <property type="project" value="TreeGrafter"/>
</dbReference>
<evidence type="ECO:0000313" key="2">
    <source>
        <dbReference type="Proteomes" id="UP000829720"/>
    </source>
</evidence>
<name>A0A8T3DGW7_9TELE</name>
<organism evidence="1 2">
    <name type="scientific">Albula goreensis</name>
    <dbReference type="NCBI Taxonomy" id="1534307"/>
    <lineage>
        <taxon>Eukaryota</taxon>
        <taxon>Metazoa</taxon>
        <taxon>Chordata</taxon>
        <taxon>Craniata</taxon>
        <taxon>Vertebrata</taxon>
        <taxon>Euteleostomi</taxon>
        <taxon>Actinopterygii</taxon>
        <taxon>Neopterygii</taxon>
        <taxon>Teleostei</taxon>
        <taxon>Albuliformes</taxon>
        <taxon>Albulidae</taxon>
        <taxon>Albula</taxon>
    </lineage>
</organism>
<dbReference type="Gene3D" id="3.40.50.300">
    <property type="entry name" value="P-loop containing nucleotide triphosphate hydrolases"/>
    <property type="match status" value="1"/>
</dbReference>
<dbReference type="PANTHER" id="PTHR47308:SF1">
    <property type="entry name" value="NUCLEAR GTPASE SLIP-GC"/>
    <property type="match status" value="1"/>
</dbReference>
<dbReference type="AlphaFoldDB" id="A0A8T3DGW7"/>
<dbReference type="OrthoDB" id="3598281at2759"/>
<dbReference type="EMBL" id="JAERUA010000009">
    <property type="protein sequence ID" value="KAI1895084.1"/>
    <property type="molecule type" value="Genomic_DNA"/>
</dbReference>
<dbReference type="PANTHER" id="PTHR47308">
    <property type="entry name" value="NUCLEAR GTPASE SLIP-GC"/>
    <property type="match status" value="1"/>
</dbReference>